<gene>
    <name evidence="1" type="ORF">Q9L58_000821</name>
</gene>
<dbReference type="Pfam" id="PF12722">
    <property type="entry name" value="Hid1"/>
    <property type="match status" value="1"/>
</dbReference>
<sequence>MFSQTDTAQNIPANDPYWLSFWELPESAEDVFTLFSAADIRRTRDAHLENLETLILAVTSRLFALRHHTSFPDPELVPERDALNCIRILTRVLPFIYEKDELEEWQNKFFWAARRRRRTEILFDETNAQDETVPAPPTAGGEFEAAPPLMEELIDTLIDLLFYSGFTLPLSFSSKAKVTFAIWQSGVGCNTPVGTTKEFESNKIETLRLLLAITSKAVFMPASSSSLMHI</sequence>
<dbReference type="PANTHER" id="PTHR21575">
    <property type="entry name" value="PROTEIN HID1"/>
    <property type="match status" value="1"/>
</dbReference>
<name>A0ABR3GVU4_9PEZI</name>
<reference evidence="1 2" key="1">
    <citation type="submission" date="2024-02" db="EMBL/GenBank/DDBJ databases">
        <title>Discinaceae phylogenomics.</title>
        <authorList>
            <person name="Dirks A.C."/>
            <person name="James T.Y."/>
        </authorList>
    </citation>
    <scope>NUCLEOTIDE SEQUENCE [LARGE SCALE GENOMIC DNA]</scope>
    <source>
        <strain evidence="1 2">ACD0624</strain>
    </source>
</reference>
<protein>
    <submittedName>
        <fullName evidence="1">Uncharacterized protein</fullName>
    </submittedName>
</protein>
<dbReference type="InterPro" id="IPR026705">
    <property type="entry name" value="Hid-1/Ecm30"/>
</dbReference>
<accession>A0ABR3GVU4</accession>
<evidence type="ECO:0000313" key="1">
    <source>
        <dbReference type="EMBL" id="KAL0639993.1"/>
    </source>
</evidence>
<dbReference type="PANTHER" id="PTHR21575:SF12">
    <property type="entry name" value="PROTEIN HID1"/>
    <property type="match status" value="1"/>
</dbReference>
<dbReference type="EMBL" id="JBBBZM010000006">
    <property type="protein sequence ID" value="KAL0639993.1"/>
    <property type="molecule type" value="Genomic_DNA"/>
</dbReference>
<keyword evidence="2" id="KW-1185">Reference proteome</keyword>
<proteinExistence type="predicted"/>
<dbReference type="Proteomes" id="UP001447188">
    <property type="component" value="Unassembled WGS sequence"/>
</dbReference>
<comment type="caution">
    <text evidence="1">The sequence shown here is derived from an EMBL/GenBank/DDBJ whole genome shotgun (WGS) entry which is preliminary data.</text>
</comment>
<evidence type="ECO:0000313" key="2">
    <source>
        <dbReference type="Proteomes" id="UP001447188"/>
    </source>
</evidence>
<organism evidence="1 2">
    <name type="scientific">Discina gigas</name>
    <dbReference type="NCBI Taxonomy" id="1032678"/>
    <lineage>
        <taxon>Eukaryota</taxon>
        <taxon>Fungi</taxon>
        <taxon>Dikarya</taxon>
        <taxon>Ascomycota</taxon>
        <taxon>Pezizomycotina</taxon>
        <taxon>Pezizomycetes</taxon>
        <taxon>Pezizales</taxon>
        <taxon>Discinaceae</taxon>
        <taxon>Discina</taxon>
    </lineage>
</organism>